<reference evidence="1" key="1">
    <citation type="submission" date="2020-11" db="EMBL/GenBank/DDBJ databases">
        <authorList>
            <consortium name="DOE Joint Genome Institute"/>
            <person name="Ahrendt S."/>
            <person name="Riley R."/>
            <person name="Andreopoulos W."/>
            <person name="Labutti K."/>
            <person name="Pangilinan J."/>
            <person name="Ruiz-Duenas F.J."/>
            <person name="Barrasa J.M."/>
            <person name="Sanchez-Garcia M."/>
            <person name="Camarero S."/>
            <person name="Miyauchi S."/>
            <person name="Serrano A."/>
            <person name="Linde D."/>
            <person name="Babiker R."/>
            <person name="Drula E."/>
            <person name="Ayuso-Fernandez I."/>
            <person name="Pacheco R."/>
            <person name="Padilla G."/>
            <person name="Ferreira P."/>
            <person name="Barriuso J."/>
            <person name="Kellner H."/>
            <person name="Castanera R."/>
            <person name="Alfaro M."/>
            <person name="Ramirez L."/>
            <person name="Pisabarro A.G."/>
            <person name="Kuo A."/>
            <person name="Tritt A."/>
            <person name="Lipzen A."/>
            <person name="He G."/>
            <person name="Yan M."/>
            <person name="Ng V."/>
            <person name="Cullen D."/>
            <person name="Martin F."/>
            <person name="Rosso M.-N."/>
            <person name="Henrissat B."/>
            <person name="Hibbett D."/>
            <person name="Martinez A.T."/>
            <person name="Grigoriev I.V."/>
        </authorList>
    </citation>
    <scope>NUCLEOTIDE SEQUENCE</scope>
    <source>
        <strain evidence="1">AH 40177</strain>
    </source>
</reference>
<name>A0A9P5PKC3_9AGAR</name>
<feature type="non-terminal residue" evidence="1">
    <location>
        <position position="84"/>
    </location>
</feature>
<gene>
    <name evidence="1" type="ORF">BDP27DRAFT_1151813</name>
</gene>
<evidence type="ECO:0000313" key="1">
    <source>
        <dbReference type="EMBL" id="KAF9065468.1"/>
    </source>
</evidence>
<dbReference type="EMBL" id="JADNRY010000103">
    <property type="protein sequence ID" value="KAF9065468.1"/>
    <property type="molecule type" value="Genomic_DNA"/>
</dbReference>
<evidence type="ECO:0000313" key="2">
    <source>
        <dbReference type="Proteomes" id="UP000772434"/>
    </source>
</evidence>
<keyword evidence="2" id="KW-1185">Reference proteome</keyword>
<comment type="caution">
    <text evidence="1">The sequence shown here is derived from an EMBL/GenBank/DDBJ whole genome shotgun (WGS) entry which is preliminary data.</text>
</comment>
<sequence length="84" mass="9111">MDHNVNTYVAVTVSPNSAFSFASLASIHPSLSHVGPIGQLHDVHLVSVPKQDWDNIGDDILASLRSSEGVTHVSIQEPKQRAKR</sequence>
<dbReference type="OrthoDB" id="2585179at2759"/>
<protein>
    <submittedName>
        <fullName evidence="1">Uncharacterized protein</fullName>
    </submittedName>
</protein>
<proteinExistence type="predicted"/>
<organism evidence="1 2">
    <name type="scientific">Rhodocollybia butyracea</name>
    <dbReference type="NCBI Taxonomy" id="206335"/>
    <lineage>
        <taxon>Eukaryota</taxon>
        <taxon>Fungi</taxon>
        <taxon>Dikarya</taxon>
        <taxon>Basidiomycota</taxon>
        <taxon>Agaricomycotina</taxon>
        <taxon>Agaricomycetes</taxon>
        <taxon>Agaricomycetidae</taxon>
        <taxon>Agaricales</taxon>
        <taxon>Marasmiineae</taxon>
        <taxon>Omphalotaceae</taxon>
        <taxon>Rhodocollybia</taxon>
    </lineage>
</organism>
<accession>A0A9P5PKC3</accession>
<dbReference type="AlphaFoldDB" id="A0A9P5PKC3"/>
<dbReference type="Proteomes" id="UP000772434">
    <property type="component" value="Unassembled WGS sequence"/>
</dbReference>